<evidence type="ECO:0000313" key="11">
    <source>
        <dbReference type="Proteomes" id="UP000095409"/>
    </source>
</evidence>
<evidence type="ECO:0000313" key="3">
    <source>
        <dbReference type="EMBL" id="CUN97938.1"/>
    </source>
</evidence>
<evidence type="ECO:0000313" key="5">
    <source>
        <dbReference type="EMBL" id="RGQ02080.1"/>
    </source>
</evidence>
<dbReference type="Proteomes" id="UP000265828">
    <property type="component" value="Unassembled WGS sequence"/>
</dbReference>
<feature type="domain" description="Integrase catalytic" evidence="2">
    <location>
        <begin position="248"/>
        <end position="412"/>
    </location>
</feature>
<dbReference type="EMBL" id="QRUH01000006">
    <property type="protein sequence ID" value="RGR49248.1"/>
    <property type="molecule type" value="Genomic_DNA"/>
</dbReference>
<evidence type="ECO:0000313" key="18">
    <source>
        <dbReference type="Proteomes" id="UP000285897"/>
    </source>
</evidence>
<dbReference type="Proteomes" id="UP000284220">
    <property type="component" value="Unassembled WGS sequence"/>
</dbReference>
<dbReference type="InterPro" id="IPR012337">
    <property type="entry name" value="RNaseH-like_sf"/>
</dbReference>
<dbReference type="GO" id="GO:0006310">
    <property type="term" value="P:DNA recombination"/>
    <property type="evidence" value="ECO:0007669"/>
    <property type="project" value="UniProtKB-KW"/>
</dbReference>
<dbReference type="Proteomes" id="UP000283585">
    <property type="component" value="Unassembled WGS sequence"/>
</dbReference>
<evidence type="ECO:0000313" key="13">
    <source>
        <dbReference type="Proteomes" id="UP000265808"/>
    </source>
</evidence>
<evidence type="ECO:0000313" key="16">
    <source>
        <dbReference type="Proteomes" id="UP000284220"/>
    </source>
</evidence>
<evidence type="ECO:0000313" key="15">
    <source>
        <dbReference type="Proteomes" id="UP000283585"/>
    </source>
</evidence>
<dbReference type="EMBL" id="QRHZ01000034">
    <property type="protein sequence ID" value="RHG12345.1"/>
    <property type="molecule type" value="Genomic_DNA"/>
</dbReference>
<evidence type="ECO:0000313" key="12">
    <source>
        <dbReference type="Proteomes" id="UP000261222"/>
    </source>
</evidence>
<reference evidence="12 13" key="2">
    <citation type="submission" date="2018-08" db="EMBL/GenBank/DDBJ databases">
        <title>A genome reference for cultivated species of the human gut microbiota.</title>
        <authorList>
            <person name="Zou Y."/>
            <person name="Xue W."/>
            <person name="Luo G."/>
        </authorList>
    </citation>
    <scope>NUCLEOTIDE SEQUENCE [LARGE SCALE GENOMIC DNA]</scope>
    <source>
        <strain evidence="7 14">AF14-23</strain>
        <strain evidence="6 17">AF25-21</strain>
        <strain evidence="5 15">AF29-2BH</strain>
        <strain evidence="10 18">AF37-6AC</strain>
        <strain evidence="9 16">AM22-9LB</strain>
        <strain evidence="8 13">AM37-4AC</strain>
        <strain evidence="4 12">OM06-11AA</strain>
    </source>
</reference>
<evidence type="ECO:0000313" key="7">
    <source>
        <dbReference type="EMBL" id="RGV59317.1"/>
    </source>
</evidence>
<evidence type="ECO:0000313" key="17">
    <source>
        <dbReference type="Proteomes" id="UP000285839"/>
    </source>
</evidence>
<evidence type="ECO:0000256" key="1">
    <source>
        <dbReference type="ARBA" id="ARBA00023172"/>
    </source>
</evidence>
<sequence length="439" mass="50932">MSTKATGNKKHLTLADRAAIEHGISRGENFTQIACRINKDSSTISKEIRRHLFRVPHFQNETQRKRSECEHFQNCVKQHICGNQTCNSLCWKCRPKRCSMYCPDFTPRLCEKLKKPPYVCNDCPQIRNCSHDFYFYRANYANDIYSETKSSSRSGINQTPESLEQLDRLVSPLLLQGQPLSHIFASNQESVPCSIRTLYNYIDQGYFTAINLDLPRKVRYKKRRQVRREPDNTGYRKDRSYQDFERYLEKFPDTNVVELDVVEGAGGKSEQVLLTMLFRNCSLMLIFLMEADRKDNVQDVFQRIYTHLGAELYRKLFPVILTDNGASFKDPAIFERPEGELLSRVFYCDPMASWQKGRLEKNHEFIRYIIPKGTTFAGLDQEQVTLITNHINSVARASLNGCTPFELALLLIDRKLLDLCQLERIPANQVILKPSLLKK</sequence>
<proteinExistence type="predicted"/>
<dbReference type="GO" id="GO:0003676">
    <property type="term" value="F:nucleic acid binding"/>
    <property type="evidence" value="ECO:0007669"/>
    <property type="project" value="InterPro"/>
</dbReference>
<evidence type="ECO:0000313" key="14">
    <source>
        <dbReference type="Proteomes" id="UP000265828"/>
    </source>
</evidence>
<dbReference type="InterPro" id="IPR036397">
    <property type="entry name" value="RNaseH_sf"/>
</dbReference>
<accession>A0A174BE83</accession>
<dbReference type="Proteomes" id="UP000095409">
    <property type="component" value="Unassembled WGS sequence"/>
</dbReference>
<dbReference type="Gene3D" id="3.30.420.10">
    <property type="entry name" value="Ribonuclease H-like superfamily/Ribonuclease H"/>
    <property type="match status" value="1"/>
</dbReference>
<dbReference type="SUPFAM" id="SSF53098">
    <property type="entry name" value="Ribonuclease H-like"/>
    <property type="match status" value="1"/>
</dbReference>
<name>A0A174BE83_9FIRM</name>
<organism evidence="3 11">
    <name type="scientific">Blautia obeum</name>
    <dbReference type="NCBI Taxonomy" id="40520"/>
    <lineage>
        <taxon>Bacteria</taxon>
        <taxon>Bacillati</taxon>
        <taxon>Bacillota</taxon>
        <taxon>Clostridia</taxon>
        <taxon>Lachnospirales</taxon>
        <taxon>Lachnospiraceae</taxon>
        <taxon>Blautia</taxon>
    </lineage>
</organism>
<dbReference type="GO" id="GO:0015074">
    <property type="term" value="P:DNA integration"/>
    <property type="evidence" value="ECO:0007669"/>
    <property type="project" value="InterPro"/>
</dbReference>
<dbReference type="PANTHER" id="PTHR10948:SF23">
    <property type="entry name" value="TRANSPOSASE INSI FOR INSERTION SEQUENCE ELEMENT IS30A-RELATED"/>
    <property type="match status" value="1"/>
</dbReference>
<keyword evidence="1" id="KW-0233">DNA recombination</keyword>
<reference evidence="3 11" key="1">
    <citation type="submission" date="2015-09" db="EMBL/GenBank/DDBJ databases">
        <authorList>
            <consortium name="Pathogen Informatics"/>
        </authorList>
    </citation>
    <scope>NUCLEOTIDE SEQUENCE [LARGE SCALE GENOMIC DNA]</scope>
    <source>
        <strain evidence="3 11">2789STDY5608837</strain>
    </source>
</reference>
<dbReference type="GeneID" id="79804968"/>
<dbReference type="Proteomes" id="UP000265808">
    <property type="component" value="Unassembled WGS sequence"/>
</dbReference>
<dbReference type="EMBL" id="CYZD01000004">
    <property type="protein sequence ID" value="CUN97938.1"/>
    <property type="molecule type" value="Genomic_DNA"/>
</dbReference>
<dbReference type="EMBL" id="QRSS01000049">
    <property type="protein sequence ID" value="RGQ02080.1"/>
    <property type="molecule type" value="Genomic_DNA"/>
</dbReference>
<dbReference type="EMBL" id="QRZI01000040">
    <property type="protein sequence ID" value="RGV59317.1"/>
    <property type="molecule type" value="Genomic_DNA"/>
</dbReference>
<dbReference type="GO" id="GO:0004803">
    <property type="term" value="F:transposase activity"/>
    <property type="evidence" value="ECO:0007669"/>
    <property type="project" value="TreeGrafter"/>
</dbReference>
<evidence type="ECO:0000313" key="8">
    <source>
        <dbReference type="EMBL" id="RHC09186.1"/>
    </source>
</evidence>
<dbReference type="EMBL" id="QSUB01000025">
    <property type="protein sequence ID" value="RGN01408.1"/>
    <property type="molecule type" value="Genomic_DNA"/>
</dbReference>
<dbReference type="Proteomes" id="UP000285897">
    <property type="component" value="Unassembled WGS sequence"/>
</dbReference>
<evidence type="ECO:0000313" key="6">
    <source>
        <dbReference type="EMBL" id="RGR49248.1"/>
    </source>
</evidence>
<dbReference type="Proteomes" id="UP000285839">
    <property type="component" value="Unassembled WGS sequence"/>
</dbReference>
<evidence type="ECO:0000313" key="10">
    <source>
        <dbReference type="EMBL" id="RHL42426.1"/>
    </source>
</evidence>
<evidence type="ECO:0000259" key="2">
    <source>
        <dbReference type="PROSITE" id="PS50994"/>
    </source>
</evidence>
<dbReference type="InterPro" id="IPR025246">
    <property type="entry name" value="IS30-like_HTH"/>
</dbReference>
<protein>
    <submittedName>
        <fullName evidence="4">IS30 family transposase</fullName>
    </submittedName>
    <submittedName>
        <fullName evidence="3">Transposase and inactivated derivatives, IS30 family</fullName>
    </submittedName>
</protein>
<evidence type="ECO:0000313" key="9">
    <source>
        <dbReference type="EMBL" id="RHG12345.1"/>
    </source>
</evidence>
<dbReference type="PANTHER" id="PTHR10948">
    <property type="entry name" value="TRANSPOSASE"/>
    <property type="match status" value="1"/>
</dbReference>
<dbReference type="InterPro" id="IPR001584">
    <property type="entry name" value="Integrase_cat-core"/>
</dbReference>
<dbReference type="GO" id="GO:0032196">
    <property type="term" value="P:transposition"/>
    <property type="evidence" value="ECO:0007669"/>
    <property type="project" value="TreeGrafter"/>
</dbReference>
<dbReference type="RefSeq" id="WP_009243531.1">
    <property type="nucleotide sequence ID" value="NZ_CYZD01000004.1"/>
</dbReference>
<dbReference type="Proteomes" id="UP000261222">
    <property type="component" value="Unassembled WGS sequence"/>
</dbReference>
<dbReference type="InterPro" id="IPR053392">
    <property type="entry name" value="Transposase_IS30-like"/>
</dbReference>
<dbReference type="PROSITE" id="PS50994">
    <property type="entry name" value="INTEGRASE"/>
    <property type="match status" value="1"/>
</dbReference>
<dbReference type="InterPro" id="IPR051917">
    <property type="entry name" value="Transposase-Integrase"/>
</dbReference>
<dbReference type="AlphaFoldDB" id="A0A174BE83"/>
<dbReference type="Pfam" id="PF13936">
    <property type="entry name" value="HTH_38"/>
    <property type="match status" value="1"/>
</dbReference>
<evidence type="ECO:0000313" key="4">
    <source>
        <dbReference type="EMBL" id="RGN01408.1"/>
    </source>
</evidence>
<dbReference type="NCBIfam" id="NF033563">
    <property type="entry name" value="transpos_IS30"/>
    <property type="match status" value="1"/>
</dbReference>
<dbReference type="GO" id="GO:0005829">
    <property type="term" value="C:cytosol"/>
    <property type="evidence" value="ECO:0007669"/>
    <property type="project" value="TreeGrafter"/>
</dbReference>
<gene>
    <name evidence="10" type="ORF">DW021_17585</name>
    <name evidence="9" type="ORF">DW272_18365</name>
    <name evidence="8" type="ORF">DW859_04180</name>
    <name evidence="7" type="ORF">DWW07_18835</name>
    <name evidence="6" type="ORF">DWY46_09800</name>
    <name evidence="5" type="ORF">DWZ12_16810</name>
    <name evidence="4" type="ORF">DXB81_18140</name>
    <name evidence="3" type="ORF">ERS852394_01267</name>
</gene>
<dbReference type="EMBL" id="QSHL01000002">
    <property type="protein sequence ID" value="RHC09186.1"/>
    <property type="molecule type" value="Genomic_DNA"/>
</dbReference>
<dbReference type="EMBL" id="QROS01000034">
    <property type="protein sequence ID" value="RHL42426.1"/>
    <property type="molecule type" value="Genomic_DNA"/>
</dbReference>